<dbReference type="PROSITE" id="PS50030">
    <property type="entry name" value="UBA"/>
    <property type="match status" value="1"/>
</dbReference>
<evidence type="ECO:0000256" key="3">
    <source>
        <dbReference type="PROSITE-ProRule" id="PRU00023"/>
    </source>
</evidence>
<feature type="compositionally biased region" description="Basic and acidic residues" evidence="5">
    <location>
        <begin position="548"/>
        <end position="593"/>
    </location>
</feature>
<gene>
    <name evidence="7" type="ORF">BG011_000644</name>
</gene>
<feature type="compositionally biased region" description="Acidic residues" evidence="5">
    <location>
        <begin position="156"/>
        <end position="227"/>
    </location>
</feature>
<evidence type="ECO:0000256" key="1">
    <source>
        <dbReference type="ARBA" id="ARBA00022737"/>
    </source>
</evidence>
<feature type="compositionally biased region" description="Polar residues" evidence="5">
    <location>
        <begin position="625"/>
        <end position="636"/>
    </location>
</feature>
<reference evidence="7" key="1">
    <citation type="journal article" date="2020" name="Fungal Divers.">
        <title>Resolving the Mortierellaceae phylogeny through synthesis of multi-gene phylogenetics and phylogenomics.</title>
        <authorList>
            <person name="Vandepol N."/>
            <person name="Liber J."/>
            <person name="Desiro A."/>
            <person name="Na H."/>
            <person name="Kennedy M."/>
            <person name="Barry K."/>
            <person name="Grigoriev I.V."/>
            <person name="Miller A.N."/>
            <person name="O'Donnell K."/>
            <person name="Stajich J.E."/>
            <person name="Bonito G."/>
        </authorList>
    </citation>
    <scope>NUCLEOTIDE SEQUENCE</scope>
    <source>
        <strain evidence="7">KOD948</strain>
    </source>
</reference>
<evidence type="ECO:0000313" key="7">
    <source>
        <dbReference type="EMBL" id="KAG0261813.1"/>
    </source>
</evidence>
<keyword evidence="8" id="KW-1185">Reference proteome</keyword>
<evidence type="ECO:0000259" key="6">
    <source>
        <dbReference type="PROSITE" id="PS50030"/>
    </source>
</evidence>
<dbReference type="InterPro" id="IPR036770">
    <property type="entry name" value="Ankyrin_rpt-contain_sf"/>
</dbReference>
<feature type="compositionally biased region" description="Pro residues" evidence="5">
    <location>
        <begin position="1026"/>
        <end position="1039"/>
    </location>
</feature>
<proteinExistence type="predicted"/>
<dbReference type="PROSITE" id="PS50297">
    <property type="entry name" value="ANK_REP_REGION"/>
    <property type="match status" value="3"/>
</dbReference>
<feature type="domain" description="UBA" evidence="6">
    <location>
        <begin position="747"/>
        <end position="789"/>
    </location>
</feature>
<feature type="compositionally biased region" description="Polar residues" evidence="5">
    <location>
        <begin position="846"/>
        <end position="868"/>
    </location>
</feature>
<dbReference type="AlphaFoldDB" id="A0A9P6U5T5"/>
<organism evidence="7 8">
    <name type="scientific">Mortierella polycephala</name>
    <dbReference type="NCBI Taxonomy" id="41804"/>
    <lineage>
        <taxon>Eukaryota</taxon>
        <taxon>Fungi</taxon>
        <taxon>Fungi incertae sedis</taxon>
        <taxon>Mucoromycota</taxon>
        <taxon>Mortierellomycotina</taxon>
        <taxon>Mortierellomycetes</taxon>
        <taxon>Mortierellales</taxon>
        <taxon>Mortierellaceae</taxon>
        <taxon>Mortierella</taxon>
    </lineage>
</organism>
<dbReference type="InterPro" id="IPR002110">
    <property type="entry name" value="Ankyrin_rpt"/>
</dbReference>
<dbReference type="Pfam" id="PF22562">
    <property type="entry name" value="UBA_7"/>
    <property type="match status" value="1"/>
</dbReference>
<dbReference type="SMART" id="SM00248">
    <property type="entry name" value="ANK"/>
    <property type="match status" value="3"/>
</dbReference>
<feature type="repeat" description="ANK" evidence="3">
    <location>
        <begin position="398"/>
        <end position="430"/>
    </location>
</feature>
<feature type="compositionally biased region" description="Basic and acidic residues" evidence="5">
    <location>
        <begin position="801"/>
        <end position="816"/>
    </location>
</feature>
<evidence type="ECO:0000256" key="2">
    <source>
        <dbReference type="ARBA" id="ARBA00023043"/>
    </source>
</evidence>
<dbReference type="PANTHER" id="PTHR24198">
    <property type="entry name" value="ANKYRIN REPEAT AND PROTEIN KINASE DOMAIN-CONTAINING PROTEIN"/>
    <property type="match status" value="1"/>
</dbReference>
<feature type="repeat" description="ANK" evidence="3">
    <location>
        <begin position="467"/>
        <end position="499"/>
    </location>
</feature>
<evidence type="ECO:0000256" key="5">
    <source>
        <dbReference type="SAM" id="MobiDB-lite"/>
    </source>
</evidence>
<feature type="compositionally biased region" description="Low complexity" evidence="5">
    <location>
        <begin position="130"/>
        <end position="144"/>
    </location>
</feature>
<feature type="compositionally biased region" description="Low complexity" evidence="5">
    <location>
        <begin position="646"/>
        <end position="679"/>
    </location>
</feature>
<dbReference type="InterPro" id="IPR009060">
    <property type="entry name" value="UBA-like_sf"/>
</dbReference>
<sequence>MTTQANTVRGMSVPGPTNTNFKQMQHQIEEDWPIAPQLSDEQLQAFYLEYTKACATVFAQQHRSLRDAVDMRPLEEFLRSEGPEVKPSREWIMKIYTKLLRDSQADAPRSKQASKDQSFRSSLKERLDRQSGQSRSSTSTLQRTPYGCGIDRGDQDPLDFPDDSYEDEPDDGNFDDEDDEDEDDEDEDDEDYDDEDEDDEDEDDEDDEDGLDEDDDYDEEYEYEDEEHGVVDGYSNHYAKEDIEMSMSMAEEQRRFAAIREDGRRMEEQFRNKMLTDLQKRKQEEVARIQLLQRLRLEDEQRRKRELQERQRKEKLVQEMRRKREAAVADQSARSFLFENTAQAHVDVVKQMIDTSPVESESLSGIPKFATTVATRLTGWEFMTVVEGEGEVSQEKGVQETLLHVAARTGCLELVSYFISKGAPLDSLDSEGRTPLHTAAEHNASLEVCKLLLEKSAHHIDRNSISAGKTALHYAAQNGNGDLVALLLQHHARVNAVDANGNTPEMLAKAGLERASKAKAQMYRGALQHIHKTVAAIKESQRQKDALLQEQRKKEEEMAREEAEKDKAARRKQEEKLEADQRRREEEEKELARLKASATDPHGHNNGGGSGSKKKKKKKNKGGNDTQPAIKQTPTSKLAAAVVQNTRTSSTSPSPFGSPAISHRSASTPSSPLQSSVQTKSTIPAGQLASAKPITSPLTKLDTAKSIMSASPDSKLPSKAPNKDTPSSSSTAGASSPLTRLPKAKTSYRPSLVAVSRMTDMGFPERNARKALIQTEGKFEEAIELLTSGAPLADDSEDEAERTAKELLRKRQKTEEAASLTPVIKQPTQSNVSHAQEKAVARTPAVPSSSTAVKQAHSQQTMLSTLSETGAGAGAGARAGQSQAQTQVQTQAKGPAHASPQKAPINHPVQILQRTHAMAPHVQMRSVPTQVLQRPSSHAHITPMIHPARNSPSHPVVHAATPAPVSLPAAARASTTPFLAPRTVPPPPPTRAPYSYGSSAAQNQKQPSVQHATQHISSHMQQSTSPRPPSQQTPVPSMPSPYHRVGPVLQSLGNHGVVDTSGVINMYSAATSESMSGYSPIGNTWDSQLGFAQMPLNANSLRPTAVDTAYSMGQDSIWGASPLLQSCVNPMAYINSNPLQPSMLGNTSAIDRRTSAALIAASMDEMLRQSQLDMDVDNADEDMIKDVLAMTGAMDPDELLKTFSKTDSSMTGHRAITLSATAVGEGRSSNAPVNRNNPVASLWGFGAITDE</sequence>
<keyword evidence="1" id="KW-0677">Repeat</keyword>
<feature type="compositionally biased region" description="Low complexity" evidence="5">
    <location>
        <begin position="878"/>
        <end position="892"/>
    </location>
</feature>
<dbReference type="Gene3D" id="1.25.40.20">
    <property type="entry name" value="Ankyrin repeat-containing domain"/>
    <property type="match status" value="1"/>
</dbReference>
<feature type="region of interest" description="Disordered" evidence="5">
    <location>
        <begin position="977"/>
        <end position="1041"/>
    </location>
</feature>
<feature type="region of interest" description="Disordered" evidence="5">
    <location>
        <begin position="548"/>
        <end position="746"/>
    </location>
</feature>
<dbReference type="SUPFAM" id="SSF48403">
    <property type="entry name" value="Ankyrin repeat"/>
    <property type="match status" value="1"/>
</dbReference>
<dbReference type="SUPFAM" id="SSF46934">
    <property type="entry name" value="UBA-like"/>
    <property type="match status" value="1"/>
</dbReference>
<feature type="region of interest" description="Disordered" evidence="5">
    <location>
        <begin position="103"/>
        <end position="228"/>
    </location>
</feature>
<dbReference type="Pfam" id="PF12796">
    <property type="entry name" value="Ank_2"/>
    <property type="match status" value="2"/>
</dbReference>
<dbReference type="PROSITE" id="PS50088">
    <property type="entry name" value="ANK_REPEAT"/>
    <property type="match status" value="3"/>
</dbReference>
<evidence type="ECO:0000256" key="4">
    <source>
        <dbReference type="SAM" id="Coils"/>
    </source>
</evidence>
<dbReference type="OrthoDB" id="341259at2759"/>
<feature type="repeat" description="ANK" evidence="3">
    <location>
        <begin position="431"/>
        <end position="464"/>
    </location>
</feature>
<feature type="coiled-coil region" evidence="4">
    <location>
        <begin position="249"/>
        <end position="330"/>
    </location>
</feature>
<keyword evidence="2 3" id="KW-0040">ANK repeat</keyword>
<dbReference type="Gene3D" id="1.10.8.10">
    <property type="entry name" value="DNA helicase RuvA subunit, C-terminal domain"/>
    <property type="match status" value="1"/>
</dbReference>
<dbReference type="CDD" id="cd22249">
    <property type="entry name" value="UDM1_RNF168_RNF169-like"/>
    <property type="match status" value="1"/>
</dbReference>
<dbReference type="InterPro" id="IPR015940">
    <property type="entry name" value="UBA"/>
</dbReference>
<feature type="region of interest" description="Disordered" evidence="5">
    <location>
        <begin position="788"/>
        <end position="903"/>
    </location>
</feature>
<dbReference type="PANTHER" id="PTHR24198:SF165">
    <property type="entry name" value="ANKYRIN REPEAT-CONTAINING PROTEIN-RELATED"/>
    <property type="match status" value="1"/>
</dbReference>
<feature type="compositionally biased region" description="Basic and acidic residues" evidence="5">
    <location>
        <begin position="113"/>
        <end position="129"/>
    </location>
</feature>
<feature type="compositionally biased region" description="Low complexity" evidence="5">
    <location>
        <begin position="725"/>
        <end position="737"/>
    </location>
</feature>
<feature type="compositionally biased region" description="Polar residues" evidence="5">
    <location>
        <begin position="996"/>
        <end position="1020"/>
    </location>
</feature>
<evidence type="ECO:0000313" key="8">
    <source>
        <dbReference type="Proteomes" id="UP000726737"/>
    </source>
</evidence>
<keyword evidence="4" id="KW-0175">Coiled coil</keyword>
<dbReference type="SMART" id="SM00165">
    <property type="entry name" value="UBA"/>
    <property type="match status" value="1"/>
</dbReference>
<dbReference type="Proteomes" id="UP000726737">
    <property type="component" value="Unassembled WGS sequence"/>
</dbReference>
<name>A0A9P6U5T5_9FUNG</name>
<dbReference type="EMBL" id="JAAAJA010000114">
    <property type="protein sequence ID" value="KAG0261813.1"/>
    <property type="molecule type" value="Genomic_DNA"/>
</dbReference>
<comment type="caution">
    <text evidence="7">The sequence shown here is derived from an EMBL/GenBank/DDBJ whole genome shotgun (WGS) entry which is preliminary data.</text>
</comment>
<accession>A0A9P6U5T5</accession>
<protein>
    <recommendedName>
        <fullName evidence="6">UBA domain-containing protein</fullName>
    </recommendedName>
</protein>
<feature type="compositionally biased region" description="Basic residues" evidence="5">
    <location>
        <begin position="612"/>
        <end position="621"/>
    </location>
</feature>